<dbReference type="HOGENOM" id="CLU_678135_0_0_1"/>
<sequence>MGRRVTTLVRAATCHPLWWDRIRKLRRNPSCAGEKPLRRQTATGPVQREVYKNVAELGPMDRCKDYPSVPRSSGELPASVENRRAPTASAAVPLDCVPQPPSAAAFSSPLPHPPSAIPFRNCFAHWNVVHPAVQARASPAQTSAQRGAHPSASSPTQSRAAQPPQTSRAGHAAQPSASSTTSALVHSRPSASSSAQDVVDRQPVHSSSAQSPPRTQPTAAEAYESDLTYSETDESEADESEADESEAVESVAAEPDAVEADVVEAGPANVDAAPRPGTVAQETALVRMHLMFRHWVEAGCLSCRGLGIACEQPPVHTKQEKCKHCSLEFKPCTLRWILYMPRVIELVQKLRHVDLSTITPEFLAAELEVFQDVKELGGFMDRCKDYGPLAHRAPAEHPVERPSSERNDHTPTPKRMTSDRNAQTHTPPPSSEPQRGASARRKRTFDTMLNDLPTPSDDDMREQGGVGVEVLQQHQAELAFFGPTITSEQLLGVCARTLSRIAEEMNR</sequence>
<keyword evidence="3" id="KW-1185">Reference proteome</keyword>
<evidence type="ECO:0000256" key="1">
    <source>
        <dbReference type="SAM" id="MobiDB-lite"/>
    </source>
</evidence>
<evidence type="ECO:0000313" key="2">
    <source>
        <dbReference type="EMBL" id="GAK68399.1"/>
    </source>
</evidence>
<feature type="compositionally biased region" description="Polar residues" evidence="1">
    <location>
        <begin position="139"/>
        <end position="168"/>
    </location>
</feature>
<reference evidence="2" key="1">
    <citation type="submission" date="2014-07" db="EMBL/GenBank/DDBJ databases">
        <title>Draft genome sequence of the yeast Pseudozyma antarctica JCM 10317 known as a producer of lipase B which used in a wide range of industrial applications.</title>
        <authorList>
            <person name="Morita T."/>
            <person name="Saika A."/>
            <person name="Koike H."/>
        </authorList>
    </citation>
    <scope>NUCLEOTIDE SEQUENCE</scope>
    <source>
        <strain evidence="2">JCM 10317</strain>
    </source>
</reference>
<dbReference type="AlphaFoldDB" id="A0A081CP03"/>
<proteinExistence type="predicted"/>
<feature type="compositionally biased region" description="Polar residues" evidence="1">
    <location>
        <begin position="204"/>
        <end position="218"/>
    </location>
</feature>
<feature type="region of interest" description="Disordered" evidence="1">
    <location>
        <begin position="137"/>
        <end position="256"/>
    </location>
</feature>
<dbReference type="Proteomes" id="UP000053758">
    <property type="component" value="Unassembled WGS sequence"/>
</dbReference>
<evidence type="ECO:0000313" key="3">
    <source>
        <dbReference type="Proteomes" id="UP000053758"/>
    </source>
</evidence>
<organism evidence="2">
    <name type="scientific">Pseudozyma antarctica</name>
    <name type="common">Yeast</name>
    <name type="synonym">Candida antarctica</name>
    <dbReference type="NCBI Taxonomy" id="84753"/>
    <lineage>
        <taxon>Eukaryota</taxon>
        <taxon>Fungi</taxon>
        <taxon>Dikarya</taxon>
        <taxon>Basidiomycota</taxon>
        <taxon>Ustilaginomycotina</taxon>
        <taxon>Ustilaginomycetes</taxon>
        <taxon>Ustilaginales</taxon>
        <taxon>Ustilaginaceae</taxon>
        <taxon>Moesziomyces</taxon>
    </lineage>
</organism>
<feature type="compositionally biased region" description="Low complexity" evidence="1">
    <location>
        <begin position="172"/>
        <end position="183"/>
    </location>
</feature>
<dbReference type="GeneID" id="26307446"/>
<feature type="region of interest" description="Disordered" evidence="1">
    <location>
        <begin position="62"/>
        <end position="87"/>
    </location>
</feature>
<feature type="region of interest" description="Disordered" evidence="1">
    <location>
        <begin position="390"/>
        <end position="441"/>
    </location>
</feature>
<feature type="compositionally biased region" description="Acidic residues" evidence="1">
    <location>
        <begin position="231"/>
        <end position="247"/>
    </location>
</feature>
<feature type="compositionally biased region" description="Basic and acidic residues" evidence="1">
    <location>
        <begin position="393"/>
        <end position="411"/>
    </location>
</feature>
<dbReference type="EMBL" id="DF830151">
    <property type="protein sequence ID" value="GAK68399.1"/>
    <property type="molecule type" value="Genomic_DNA"/>
</dbReference>
<protein>
    <submittedName>
        <fullName evidence="2">Uncharacterized protein</fullName>
    </submittedName>
</protein>
<name>A0A081CP03_PSEA2</name>
<accession>A0A081CP03</accession>
<dbReference type="RefSeq" id="XP_014653400.1">
    <property type="nucleotide sequence ID" value="XM_014797914.1"/>
</dbReference>
<gene>
    <name evidence="2" type="ORF">PAN0_084d6649</name>
</gene>